<gene>
    <name evidence="8" type="ORF">EDC14_102016</name>
</gene>
<dbReference type="GO" id="GO:0046872">
    <property type="term" value="F:metal ion binding"/>
    <property type="evidence" value="ECO:0007669"/>
    <property type="project" value="UniProtKB-KW"/>
</dbReference>
<dbReference type="InterPro" id="IPR023867">
    <property type="entry name" value="Sulphatase_maturase_rSAM"/>
</dbReference>
<dbReference type="SFLD" id="SFLDG01386">
    <property type="entry name" value="main_SPASM_domain-containing"/>
    <property type="match status" value="1"/>
</dbReference>
<dbReference type="NCBIfam" id="TIGR03974">
    <property type="entry name" value="rSAM_six_Cys"/>
    <property type="match status" value="1"/>
</dbReference>
<protein>
    <recommendedName>
        <fullName evidence="7">Radical SAM core domain-containing protein</fullName>
    </recommendedName>
</protein>
<dbReference type="AlphaFoldDB" id="A0A4R1RDV1"/>
<dbReference type="InterPro" id="IPR023885">
    <property type="entry name" value="4Fe4S-binding_SPASM_dom"/>
</dbReference>
<dbReference type="InterPro" id="IPR007197">
    <property type="entry name" value="rSAM"/>
</dbReference>
<keyword evidence="9" id="KW-1185">Reference proteome</keyword>
<dbReference type="InterPro" id="IPR058240">
    <property type="entry name" value="rSAM_sf"/>
</dbReference>
<evidence type="ECO:0000259" key="7">
    <source>
        <dbReference type="PROSITE" id="PS51918"/>
    </source>
</evidence>
<dbReference type="PROSITE" id="PS01305">
    <property type="entry name" value="MOAA_NIFB_PQQE"/>
    <property type="match status" value="1"/>
</dbReference>
<keyword evidence="5" id="KW-0408">Iron</keyword>
<dbReference type="Gene3D" id="3.20.20.70">
    <property type="entry name" value="Aldolase class I"/>
    <property type="match status" value="1"/>
</dbReference>
<accession>A0A4R1RDV1</accession>
<evidence type="ECO:0000256" key="2">
    <source>
        <dbReference type="ARBA" id="ARBA00022485"/>
    </source>
</evidence>
<dbReference type="GO" id="GO:0016491">
    <property type="term" value="F:oxidoreductase activity"/>
    <property type="evidence" value="ECO:0007669"/>
    <property type="project" value="InterPro"/>
</dbReference>
<dbReference type="PROSITE" id="PS51918">
    <property type="entry name" value="RADICAL_SAM"/>
    <property type="match status" value="1"/>
</dbReference>
<keyword evidence="2" id="KW-0004">4Fe-4S</keyword>
<comment type="cofactor">
    <cofactor evidence="1">
        <name>[4Fe-4S] cluster</name>
        <dbReference type="ChEBI" id="CHEBI:49883"/>
    </cofactor>
</comment>
<evidence type="ECO:0000313" key="8">
    <source>
        <dbReference type="EMBL" id="TCL63732.1"/>
    </source>
</evidence>
<keyword evidence="4" id="KW-0479">Metal-binding</keyword>
<proteinExistence type="predicted"/>
<dbReference type="CDD" id="cd21124">
    <property type="entry name" value="SPASM_CteB-like"/>
    <property type="match status" value="1"/>
</dbReference>
<reference evidence="8 9" key="1">
    <citation type="submission" date="2019-03" db="EMBL/GenBank/DDBJ databases">
        <title>Genomic Encyclopedia of Type Strains, Phase IV (KMG-IV): sequencing the most valuable type-strain genomes for metagenomic binning, comparative biology and taxonomic classification.</title>
        <authorList>
            <person name="Goeker M."/>
        </authorList>
    </citation>
    <scope>NUCLEOTIDE SEQUENCE [LARGE SCALE GENOMIC DNA]</scope>
    <source>
        <strain evidence="8 9">LX-B</strain>
    </source>
</reference>
<dbReference type="NCBIfam" id="TIGR04085">
    <property type="entry name" value="rSAM_more_4Fe4S"/>
    <property type="match status" value="1"/>
</dbReference>
<feature type="domain" description="Radical SAM core" evidence="7">
    <location>
        <begin position="73"/>
        <end position="301"/>
    </location>
</feature>
<dbReference type="GO" id="GO:0051539">
    <property type="term" value="F:4 iron, 4 sulfur cluster binding"/>
    <property type="evidence" value="ECO:0007669"/>
    <property type="project" value="UniProtKB-KW"/>
</dbReference>
<comment type="caution">
    <text evidence="8">The sequence shown here is derived from an EMBL/GenBank/DDBJ whole genome shotgun (WGS) entry which is preliminary data.</text>
</comment>
<dbReference type="SFLD" id="SFLDS00029">
    <property type="entry name" value="Radical_SAM"/>
    <property type="match status" value="1"/>
</dbReference>
<evidence type="ECO:0000256" key="3">
    <source>
        <dbReference type="ARBA" id="ARBA00022691"/>
    </source>
</evidence>
<dbReference type="SUPFAM" id="SSF102114">
    <property type="entry name" value="Radical SAM enzymes"/>
    <property type="match status" value="1"/>
</dbReference>
<evidence type="ECO:0000256" key="4">
    <source>
        <dbReference type="ARBA" id="ARBA00022723"/>
    </source>
</evidence>
<name>A0A4R1RDV1_HYDET</name>
<dbReference type="PANTHER" id="PTHR43273">
    <property type="entry name" value="ANAEROBIC SULFATASE-MATURATING ENZYME HOMOLOG ASLB-RELATED"/>
    <property type="match status" value="1"/>
</dbReference>
<dbReference type="OrthoDB" id="9808591at2"/>
<dbReference type="CDD" id="cd01335">
    <property type="entry name" value="Radical_SAM"/>
    <property type="match status" value="1"/>
</dbReference>
<evidence type="ECO:0000256" key="5">
    <source>
        <dbReference type="ARBA" id="ARBA00023004"/>
    </source>
</evidence>
<dbReference type="PANTHER" id="PTHR43273:SF8">
    <property type="entry name" value="RADICAL SAM DOMAIN PROTEIN"/>
    <property type="match status" value="1"/>
</dbReference>
<dbReference type="SFLD" id="SFLDG01067">
    <property type="entry name" value="SPASM/twitch_domain_containing"/>
    <property type="match status" value="1"/>
</dbReference>
<dbReference type="Proteomes" id="UP000295008">
    <property type="component" value="Unassembled WGS sequence"/>
</dbReference>
<organism evidence="8 9">
    <name type="scientific">Hydrogenispora ethanolica</name>
    <dbReference type="NCBI Taxonomy" id="1082276"/>
    <lineage>
        <taxon>Bacteria</taxon>
        <taxon>Bacillati</taxon>
        <taxon>Bacillota</taxon>
        <taxon>Hydrogenispora</taxon>
    </lineage>
</organism>
<sequence>MANWHAFKALGRYFLFDVRSNSLFTITETVHNYLHDLPVPEAERPQIAADLAELKAAGYLSDLPDEVPVLKRDSSIKALCLHVSHDCNLRCKYCFAGTGPFGGNREQMSFEVGRQAIDLLLRESGNRRQLEVDFFGGEPLLNLEVVRQIMDYARDAQTKKEKDIHFTLTTNGIALTQPVRDFLNQYQLALVLSIDGRREVNDRMRGAGVYDRIVPQYLDLIRSRGNQNYYVRGTYTANNLDFSEDVRHLYELGFRELSLEPVVETGGPYRLSEEHLEQIEAEYEKLAQFYLEKKQAGAGFTFFHFEVSLEHGPCLPKRLTGCGAGFDYFAVTPAGELYPCHQFVGRKDYQMGDVIQGVIRTDLREKFGAATLYTKRGCSECWSRFYCSGGCHANAQLLNGSIDKPDEMSCKMQRKRLECALALKGIELEAQAAVAG</sequence>
<dbReference type="EMBL" id="SLUN01000020">
    <property type="protein sequence ID" value="TCL63732.1"/>
    <property type="molecule type" value="Genomic_DNA"/>
</dbReference>
<evidence type="ECO:0000256" key="6">
    <source>
        <dbReference type="ARBA" id="ARBA00023014"/>
    </source>
</evidence>
<keyword evidence="3" id="KW-0949">S-adenosyl-L-methionine</keyword>
<keyword evidence="6" id="KW-0411">Iron-sulfur</keyword>
<dbReference type="InterPro" id="IPR013785">
    <property type="entry name" value="Aldolase_TIM"/>
</dbReference>
<dbReference type="RefSeq" id="WP_132015256.1">
    <property type="nucleotide sequence ID" value="NZ_SLUN01000020.1"/>
</dbReference>
<dbReference type="InterPro" id="IPR024025">
    <property type="entry name" value="SCIFF_rSAM_maturase"/>
</dbReference>
<dbReference type="SFLD" id="SFLDG01384">
    <property type="entry name" value="thioether_bond_formation_requi"/>
    <property type="match status" value="1"/>
</dbReference>
<dbReference type="Pfam" id="PF04055">
    <property type="entry name" value="Radical_SAM"/>
    <property type="match status" value="1"/>
</dbReference>
<dbReference type="InterPro" id="IPR000385">
    <property type="entry name" value="MoaA_NifB_PqqE_Fe-S-bd_CS"/>
</dbReference>
<evidence type="ECO:0000256" key="1">
    <source>
        <dbReference type="ARBA" id="ARBA00001966"/>
    </source>
</evidence>
<evidence type="ECO:0000313" key="9">
    <source>
        <dbReference type="Proteomes" id="UP000295008"/>
    </source>
</evidence>
<dbReference type="InterPro" id="IPR047602">
    <property type="entry name" value="SPASM_CteB-like"/>
</dbReference>